<dbReference type="GO" id="GO:0000981">
    <property type="term" value="F:DNA-binding transcription factor activity, RNA polymerase II-specific"/>
    <property type="evidence" value="ECO:0007669"/>
    <property type="project" value="TreeGrafter"/>
</dbReference>
<dbReference type="InterPro" id="IPR036236">
    <property type="entry name" value="Znf_C2H2_sf"/>
</dbReference>
<feature type="region of interest" description="Disordered" evidence="8">
    <location>
        <begin position="201"/>
        <end position="228"/>
    </location>
</feature>
<evidence type="ECO:0000313" key="12">
    <source>
        <dbReference type="Proteomes" id="UP000682892"/>
    </source>
</evidence>
<evidence type="ECO:0000259" key="9">
    <source>
        <dbReference type="PROSITE" id="PS50157"/>
    </source>
</evidence>
<evidence type="ECO:0000256" key="2">
    <source>
        <dbReference type="ARBA" id="ARBA00022737"/>
    </source>
</evidence>
<evidence type="ECO:0000256" key="4">
    <source>
        <dbReference type="ARBA" id="ARBA00022833"/>
    </source>
</evidence>
<dbReference type="Proteomes" id="UP000682892">
    <property type="component" value="Unassembled WGS sequence"/>
</dbReference>
<dbReference type="PANTHER" id="PTHR24408">
    <property type="entry name" value="ZINC FINGER PROTEIN"/>
    <property type="match status" value="1"/>
</dbReference>
<reference evidence="11" key="2">
    <citation type="journal article" date="2007" name="Science">
        <title>Genome sequence of Aedes aegypti, a major arbovirus vector.</title>
        <authorList>
            <person name="Nene V."/>
            <person name="Wortman J.R."/>
            <person name="Lawson D."/>
            <person name="Haas B."/>
            <person name="Kodira C."/>
            <person name="Tu Z.J."/>
            <person name="Loftus B."/>
            <person name="Xi Z."/>
            <person name="Megy K."/>
            <person name="Grabherr M."/>
            <person name="Ren Q."/>
            <person name="Zdobnov E.M."/>
            <person name="Lobo N.F."/>
            <person name="Campbell K.S."/>
            <person name="Brown S.E."/>
            <person name="Bonaldo M.F."/>
            <person name="Zhu J."/>
            <person name="Sinkins S.P."/>
            <person name="Hogenkamp D.G."/>
            <person name="Amedeo P."/>
            <person name="Arensburger P."/>
            <person name="Atkinson P.W."/>
            <person name="Bidwell S."/>
            <person name="Biedler J."/>
            <person name="Birney E."/>
            <person name="Bruggner R.V."/>
            <person name="Costas J."/>
            <person name="Coy M.R."/>
            <person name="Crabtree J."/>
            <person name="Crawford M."/>
            <person name="Debruyn B."/>
            <person name="Decaprio D."/>
            <person name="Eiglmeier K."/>
            <person name="Eisenstadt E."/>
            <person name="El-Dorry H."/>
            <person name="Gelbart W.M."/>
            <person name="Gomes S.L."/>
            <person name="Hammond M."/>
            <person name="Hannick L.I."/>
            <person name="Hogan J.R."/>
            <person name="Holmes M.H."/>
            <person name="Jaffe D."/>
            <person name="Johnston J.S."/>
            <person name="Kennedy R.C."/>
            <person name="Koo H."/>
            <person name="Kravitz S."/>
            <person name="Kriventseva E.V."/>
            <person name="Kulp D."/>
            <person name="Labutti K."/>
            <person name="Lee E."/>
            <person name="Li S."/>
            <person name="Lovin D.D."/>
            <person name="Mao C."/>
            <person name="Mauceli E."/>
            <person name="Menck C.F."/>
            <person name="Miller J.R."/>
            <person name="Montgomery P."/>
            <person name="Mori A."/>
            <person name="Nascimento A.L."/>
            <person name="Naveira H.F."/>
            <person name="Nusbaum C."/>
            <person name="O'leary S."/>
            <person name="Orvis J."/>
            <person name="Pertea M."/>
            <person name="Quesneville H."/>
            <person name="Reidenbach K.R."/>
            <person name="Rogers Y.H."/>
            <person name="Roth C.W."/>
            <person name="Schneider J.R."/>
            <person name="Schatz M."/>
            <person name="Shumway M."/>
            <person name="Stanke M."/>
            <person name="Stinson E.O."/>
            <person name="Tubio J.M."/>
            <person name="Vanzee J.P."/>
            <person name="Verjovski-Almeida S."/>
            <person name="Werner D."/>
            <person name="White O."/>
            <person name="Wyder S."/>
            <person name="Zeng Q."/>
            <person name="Zhao Q."/>
            <person name="Zhao Y."/>
            <person name="Hill C.A."/>
            <person name="Raikhel A.S."/>
            <person name="Soares M.B."/>
            <person name="Knudson D.L."/>
            <person name="Lee N.H."/>
            <person name="Galagan J."/>
            <person name="Salzberg S.L."/>
            <person name="Paulsen I.T."/>
            <person name="Dimopoulos G."/>
            <person name="Collins F.H."/>
            <person name="Birren B."/>
            <person name="Fraser-Liggett C.M."/>
            <person name="Severson D.W."/>
        </authorList>
    </citation>
    <scope>NUCLEOTIDE SEQUENCE [LARGE SCALE GENOMIC DNA]</scope>
    <source>
        <strain evidence="11">Liverpool</strain>
    </source>
</reference>
<reference evidence="11" key="3">
    <citation type="submission" date="2012-09" db="EMBL/GenBank/DDBJ databases">
        <authorList>
            <consortium name="VectorBase"/>
        </authorList>
    </citation>
    <scope>NUCLEOTIDE SEQUENCE</scope>
    <source>
        <strain evidence="11">Liverpool</strain>
    </source>
</reference>
<dbReference type="GO" id="GO:0005634">
    <property type="term" value="C:nucleus"/>
    <property type="evidence" value="ECO:0007669"/>
    <property type="project" value="TreeGrafter"/>
</dbReference>
<feature type="domain" description="C2H2-type" evidence="9">
    <location>
        <begin position="309"/>
        <end position="336"/>
    </location>
</feature>
<dbReference type="OrthoDB" id="6627680at2759"/>
<dbReference type="Pfam" id="PF05485">
    <property type="entry name" value="THAP"/>
    <property type="match status" value="1"/>
</dbReference>
<organism evidence="11 12">
    <name type="scientific">Aedes aegypti</name>
    <name type="common">Yellowfever mosquito</name>
    <name type="synonym">Culex aegypti</name>
    <dbReference type="NCBI Taxonomy" id="7159"/>
    <lineage>
        <taxon>Eukaryota</taxon>
        <taxon>Metazoa</taxon>
        <taxon>Ecdysozoa</taxon>
        <taxon>Arthropoda</taxon>
        <taxon>Hexapoda</taxon>
        <taxon>Insecta</taxon>
        <taxon>Pterygota</taxon>
        <taxon>Neoptera</taxon>
        <taxon>Endopterygota</taxon>
        <taxon>Diptera</taxon>
        <taxon>Nematocera</taxon>
        <taxon>Culicoidea</taxon>
        <taxon>Culicidae</taxon>
        <taxon>Culicinae</taxon>
        <taxon>Aedini</taxon>
        <taxon>Aedes</taxon>
        <taxon>Stegomyia</taxon>
    </lineage>
</organism>
<feature type="region of interest" description="Disordered" evidence="8">
    <location>
        <begin position="74"/>
        <end position="94"/>
    </location>
</feature>
<dbReference type="HOGENOM" id="CLU_740236_0_0_1"/>
<proteinExistence type="predicted"/>
<dbReference type="InterPro" id="IPR006612">
    <property type="entry name" value="THAP_Znf"/>
</dbReference>
<name>A0A1S4EVM4_AEDAE</name>
<dbReference type="GO" id="GO:0008270">
    <property type="term" value="F:zinc ion binding"/>
    <property type="evidence" value="ECO:0007669"/>
    <property type="project" value="UniProtKB-KW"/>
</dbReference>
<feature type="domain" description="C2H2-type" evidence="9">
    <location>
        <begin position="336"/>
        <end position="361"/>
    </location>
</feature>
<dbReference type="SMART" id="SM00980">
    <property type="entry name" value="THAP"/>
    <property type="match status" value="1"/>
</dbReference>
<keyword evidence="1" id="KW-0479">Metal-binding</keyword>
<evidence type="ECO:0000256" key="3">
    <source>
        <dbReference type="ARBA" id="ARBA00022771"/>
    </source>
</evidence>
<evidence type="ECO:0000256" key="7">
    <source>
        <dbReference type="PROSITE-ProRule" id="PRU00309"/>
    </source>
</evidence>
<feature type="domain" description="C2H2-type" evidence="9">
    <location>
        <begin position="261"/>
        <end position="288"/>
    </location>
</feature>
<feature type="domain" description="THAP-type" evidence="10">
    <location>
        <begin position="1"/>
        <end position="79"/>
    </location>
</feature>
<evidence type="ECO:0000256" key="5">
    <source>
        <dbReference type="ARBA" id="ARBA00023125"/>
    </source>
</evidence>
<dbReference type="KEGG" id="aag:5575165"/>
<feature type="compositionally biased region" description="Acidic residues" evidence="8">
    <location>
        <begin position="212"/>
        <end position="225"/>
    </location>
</feature>
<evidence type="ECO:0000259" key="10">
    <source>
        <dbReference type="PROSITE" id="PS50950"/>
    </source>
</evidence>
<dbReference type="PROSITE" id="PS50157">
    <property type="entry name" value="ZINC_FINGER_C2H2_2"/>
    <property type="match status" value="3"/>
</dbReference>
<keyword evidence="3 6" id="KW-0863">Zinc-finger</keyword>
<dbReference type="Pfam" id="PF13912">
    <property type="entry name" value="zf-C2H2_6"/>
    <property type="match status" value="1"/>
</dbReference>
<dbReference type="Pfam" id="PF13894">
    <property type="entry name" value="zf-C2H2_4"/>
    <property type="match status" value="1"/>
</dbReference>
<sequence length="361" mass="40912">MSVCCVCRKRKIVGSETVHHGFPLDPTLAARWCETLGFDRIPSQYAKVCGEHFREDDYTTYDGSTRNKTLKVDSIPSVNLGNSPTPSSPEPPPGTLADSFENVSEYLPNIEKILQKYAVPQSIKITHDPSSQKITISYAALLDPVAPKEQKIICSKCNAIFKKPIDLQLHNKICRDNLNPYQCAKCNDTFKTIADLRMHKTCKPKPPTDSQSDSDDSNDDDENDDDYMRPRKACKECASYISVEKMKKHYAKFHVGKAAPFACRICNSRLNTCDDMSKHLRSHSLEQLHALKDKYPVGLHYSSAEREYFECCLCGNVFNTEPTCTVHQDGHLKPRVRCPICQRMFNTQDSFANHLKKHVTK</sequence>
<keyword evidence="5 7" id="KW-0238">DNA-binding</keyword>
<dbReference type="InterPro" id="IPR038441">
    <property type="entry name" value="THAP_Znf_sf"/>
</dbReference>
<dbReference type="SUPFAM" id="SSF57716">
    <property type="entry name" value="Glucocorticoid receptor-like (DNA-binding domain)"/>
    <property type="match status" value="1"/>
</dbReference>
<dbReference type="GO" id="GO:0043565">
    <property type="term" value="F:sequence-specific DNA binding"/>
    <property type="evidence" value="ECO:0007669"/>
    <property type="project" value="TreeGrafter"/>
</dbReference>
<dbReference type="InterPro" id="IPR013087">
    <property type="entry name" value="Znf_C2H2_type"/>
</dbReference>
<accession>A0A1S4EVM4</accession>
<dbReference type="PANTHER" id="PTHR24408:SF58">
    <property type="entry name" value="TRANSCRIPTION FACTOR (TFIIIA), PUTATIVE (AFU_ORTHOLOGUE AFUA_1G05150)-RELATED"/>
    <property type="match status" value="1"/>
</dbReference>
<dbReference type="EMBL" id="CH477191">
    <property type="protein sequence ID" value="EAT48651.1"/>
    <property type="molecule type" value="Genomic_DNA"/>
</dbReference>
<dbReference type="SUPFAM" id="SSF57667">
    <property type="entry name" value="beta-beta-alpha zinc fingers"/>
    <property type="match status" value="2"/>
</dbReference>
<reference evidence="11" key="1">
    <citation type="submission" date="2005-10" db="EMBL/GenBank/DDBJ databases">
        <authorList>
            <person name="Loftus B.J."/>
            <person name="Nene V.M."/>
            <person name="Hannick L.I."/>
            <person name="Bidwell S."/>
            <person name="Haas B."/>
            <person name="Amedeo P."/>
            <person name="Orvis J."/>
            <person name="Wortman J.R."/>
            <person name="White O.R."/>
            <person name="Salzberg S."/>
            <person name="Shumway M."/>
            <person name="Koo H."/>
            <person name="Zhao Y."/>
            <person name="Holmes M."/>
            <person name="Miller J."/>
            <person name="Schatz M."/>
            <person name="Pop M."/>
            <person name="Pai G."/>
            <person name="Utterback T."/>
            <person name="Rogers Y.-H."/>
            <person name="Kravitz S."/>
            <person name="Fraser C.M."/>
        </authorList>
    </citation>
    <scope>NUCLEOTIDE SEQUENCE</scope>
    <source>
        <strain evidence="11">Liverpool</strain>
    </source>
</reference>
<dbReference type="SMART" id="SM00355">
    <property type="entry name" value="ZnF_C2H2"/>
    <property type="match status" value="6"/>
</dbReference>
<dbReference type="Gene3D" id="6.20.210.20">
    <property type="entry name" value="THAP domain"/>
    <property type="match status" value="1"/>
</dbReference>
<dbReference type="PROSITE" id="PS50950">
    <property type="entry name" value="ZF_THAP"/>
    <property type="match status" value="1"/>
</dbReference>
<dbReference type="SMART" id="SM00692">
    <property type="entry name" value="DM3"/>
    <property type="match status" value="1"/>
</dbReference>
<gene>
    <name evidence="11" type="ORF">AaeL_AAEL000337</name>
</gene>
<evidence type="ECO:0000256" key="1">
    <source>
        <dbReference type="ARBA" id="ARBA00022723"/>
    </source>
</evidence>
<keyword evidence="2" id="KW-0677">Repeat</keyword>
<dbReference type="OMA" id="EQKIICS"/>
<evidence type="ECO:0000256" key="6">
    <source>
        <dbReference type="PROSITE-ProRule" id="PRU00042"/>
    </source>
</evidence>
<dbReference type="AlphaFoldDB" id="A0A1S4EVM4"/>
<dbReference type="PROSITE" id="PS00028">
    <property type="entry name" value="ZINC_FINGER_C2H2_1"/>
    <property type="match status" value="3"/>
</dbReference>
<evidence type="ECO:0000256" key="8">
    <source>
        <dbReference type="SAM" id="MobiDB-lite"/>
    </source>
</evidence>
<protein>
    <submittedName>
        <fullName evidence="11">AAEL000337-PA</fullName>
    </submittedName>
</protein>
<evidence type="ECO:0000313" key="11">
    <source>
        <dbReference type="EMBL" id="EAT48651.1"/>
    </source>
</evidence>
<keyword evidence="4" id="KW-0862">Zinc</keyword>
<dbReference type="Gene3D" id="3.30.160.60">
    <property type="entry name" value="Classic Zinc Finger"/>
    <property type="match status" value="3"/>
</dbReference>